<dbReference type="AlphaFoldDB" id="A0A5N1BE10"/>
<dbReference type="EMBL" id="VYVN01000043">
    <property type="protein sequence ID" value="KAA9237560.1"/>
    <property type="molecule type" value="Genomic_DNA"/>
</dbReference>
<dbReference type="InterPro" id="IPR007921">
    <property type="entry name" value="CHAP_dom"/>
</dbReference>
<evidence type="ECO:0000259" key="3">
    <source>
        <dbReference type="PROSITE" id="PS50911"/>
    </source>
</evidence>
<organism evidence="4 5">
    <name type="scientific">Aerococcus tenax</name>
    <dbReference type="NCBI Taxonomy" id="3078812"/>
    <lineage>
        <taxon>Bacteria</taxon>
        <taxon>Bacillati</taxon>
        <taxon>Bacillota</taxon>
        <taxon>Bacilli</taxon>
        <taxon>Lactobacillales</taxon>
        <taxon>Aerococcaceae</taxon>
        <taxon>Aerococcus</taxon>
    </lineage>
</organism>
<feature type="region of interest" description="Disordered" evidence="1">
    <location>
        <begin position="28"/>
        <end position="53"/>
    </location>
</feature>
<protein>
    <submittedName>
        <fullName evidence="4">CHAP domain-containing protein</fullName>
    </submittedName>
</protein>
<gene>
    <name evidence="4" type="ORF">F6I34_09510</name>
</gene>
<comment type="caution">
    <text evidence="4">The sequence shown here is derived from an EMBL/GenBank/DDBJ whole genome shotgun (WGS) entry which is preliminary data.</text>
</comment>
<dbReference type="Proteomes" id="UP000326476">
    <property type="component" value="Unassembled WGS sequence"/>
</dbReference>
<dbReference type="SUPFAM" id="SSF54001">
    <property type="entry name" value="Cysteine proteinases"/>
    <property type="match status" value="1"/>
</dbReference>
<evidence type="ECO:0000313" key="4">
    <source>
        <dbReference type="EMBL" id="KAA9237560.1"/>
    </source>
</evidence>
<dbReference type="Gene3D" id="3.90.1720.10">
    <property type="entry name" value="endopeptidase domain like (from Nostoc punctiforme)"/>
    <property type="match status" value="1"/>
</dbReference>
<keyword evidence="2" id="KW-0732">Signal</keyword>
<proteinExistence type="predicted"/>
<feature type="domain" description="Peptidase C51" evidence="3">
    <location>
        <begin position="65"/>
        <end position="194"/>
    </location>
</feature>
<feature type="signal peptide" evidence="2">
    <location>
        <begin position="1"/>
        <end position="25"/>
    </location>
</feature>
<dbReference type="InterPro" id="IPR038765">
    <property type="entry name" value="Papain-like_cys_pep_sf"/>
</dbReference>
<sequence>MFKKISFFSLTVTLFLLLITSYAWAEGNSNKNDDEKTEQSDNNQAKNDNTVNDATSTAILDTYDSIPSGSFPPPDPNFVADNNTGYPGQCTWYVVNRLTQLGVHVPQSMGNGGEWWVYGRQYGLPVSRTAKAGTAISFPSDVIKKDPPYGHVAFVEKVGDNGEVYISEMNVKEPFVISYRTLPSDVATQYYYIDFGL</sequence>
<dbReference type="Pfam" id="PF05257">
    <property type="entry name" value="CHAP"/>
    <property type="match status" value="1"/>
</dbReference>
<keyword evidence="5" id="KW-1185">Reference proteome</keyword>
<evidence type="ECO:0000256" key="1">
    <source>
        <dbReference type="SAM" id="MobiDB-lite"/>
    </source>
</evidence>
<feature type="compositionally biased region" description="Polar residues" evidence="1">
    <location>
        <begin position="40"/>
        <end position="53"/>
    </location>
</feature>
<evidence type="ECO:0000256" key="2">
    <source>
        <dbReference type="SAM" id="SignalP"/>
    </source>
</evidence>
<evidence type="ECO:0000313" key="5">
    <source>
        <dbReference type="Proteomes" id="UP000326476"/>
    </source>
</evidence>
<reference evidence="5" key="1">
    <citation type="submission" date="2019-09" db="EMBL/GenBank/DDBJ databases">
        <title>Draft genome sequence assemblies of isolates from the urinary tract.</title>
        <authorList>
            <person name="Mores C.R."/>
            <person name="Putonti C."/>
            <person name="Wolfe A.J."/>
        </authorList>
    </citation>
    <scope>NUCLEOTIDE SEQUENCE [LARGE SCALE GENOMIC DNA]</scope>
    <source>
        <strain evidence="5">UMB8614</strain>
    </source>
</reference>
<dbReference type="RefSeq" id="WP_102723001.1">
    <property type="nucleotide sequence ID" value="NZ_CP142608.1"/>
</dbReference>
<dbReference type="PROSITE" id="PS50911">
    <property type="entry name" value="CHAP"/>
    <property type="match status" value="1"/>
</dbReference>
<accession>A0A5N1BE10</accession>
<feature type="chain" id="PRO_5032680318" evidence="2">
    <location>
        <begin position="26"/>
        <end position="197"/>
    </location>
</feature>
<name>A0A5N1BE10_9LACT</name>